<accession>A0A7E4W6U6</accession>
<feature type="region of interest" description="Disordered" evidence="5">
    <location>
        <begin position="152"/>
        <end position="172"/>
    </location>
</feature>
<keyword evidence="2" id="KW-0217">Developmental protein</keyword>
<organism evidence="6 7">
    <name type="scientific">Panagrellus redivivus</name>
    <name type="common">Microworm</name>
    <dbReference type="NCBI Taxonomy" id="6233"/>
    <lineage>
        <taxon>Eukaryota</taxon>
        <taxon>Metazoa</taxon>
        <taxon>Ecdysozoa</taxon>
        <taxon>Nematoda</taxon>
        <taxon>Chromadorea</taxon>
        <taxon>Rhabditida</taxon>
        <taxon>Tylenchina</taxon>
        <taxon>Panagrolaimomorpha</taxon>
        <taxon>Panagrolaimoidea</taxon>
        <taxon>Panagrolaimidae</taxon>
        <taxon>Panagrellus</taxon>
    </lineage>
</organism>
<feature type="region of interest" description="Disordered" evidence="5">
    <location>
        <begin position="1"/>
        <end position="114"/>
    </location>
</feature>
<reference evidence="7" key="2">
    <citation type="submission" date="2020-10" db="UniProtKB">
        <authorList>
            <consortium name="WormBaseParasite"/>
        </authorList>
    </citation>
    <scope>IDENTIFICATION</scope>
</reference>
<feature type="compositionally biased region" description="Polar residues" evidence="5">
    <location>
        <begin position="152"/>
        <end position="166"/>
    </location>
</feature>
<dbReference type="PANTHER" id="PTHR12972:SF0">
    <property type="entry name" value="PROTEIN DOWNSTREAM NEIGHBOR OF SON"/>
    <property type="match status" value="1"/>
</dbReference>
<comment type="similarity">
    <text evidence="4">Belongs to the DONSON family.</text>
</comment>
<evidence type="ECO:0000256" key="2">
    <source>
        <dbReference type="ARBA" id="ARBA00022473"/>
    </source>
</evidence>
<comment type="subcellular location">
    <subcellularLocation>
        <location evidence="1">Nucleus</location>
    </subcellularLocation>
</comment>
<protein>
    <submittedName>
        <fullName evidence="7">Uncharacterized protein</fullName>
    </submittedName>
</protein>
<dbReference type="GO" id="GO:0005634">
    <property type="term" value="C:nucleus"/>
    <property type="evidence" value="ECO:0007669"/>
    <property type="project" value="UniProtKB-SubCell"/>
</dbReference>
<evidence type="ECO:0000256" key="5">
    <source>
        <dbReference type="SAM" id="MobiDB-lite"/>
    </source>
</evidence>
<proteinExistence type="inferred from homology"/>
<evidence type="ECO:0000313" key="7">
    <source>
        <dbReference type="WBParaSite" id="Pan_g7771.t1"/>
    </source>
</evidence>
<reference evidence="6" key="1">
    <citation type="journal article" date="2013" name="Genetics">
        <title>The draft genome and transcriptome of Panagrellus redivivus are shaped by the harsh demands of a free-living lifestyle.</title>
        <authorList>
            <person name="Srinivasan J."/>
            <person name="Dillman A.R."/>
            <person name="Macchietto M.G."/>
            <person name="Heikkinen L."/>
            <person name="Lakso M."/>
            <person name="Fracchia K.M."/>
            <person name="Antoshechkin I."/>
            <person name="Mortazavi A."/>
            <person name="Wong G."/>
            <person name="Sternberg P.W."/>
        </authorList>
    </citation>
    <scope>NUCLEOTIDE SEQUENCE [LARGE SCALE GENOMIC DNA]</scope>
    <source>
        <strain evidence="6">MT8872</strain>
    </source>
</reference>
<dbReference type="PANTHER" id="PTHR12972">
    <property type="entry name" value="DOWNSTREAM NEIGHBOR OF SON"/>
    <property type="match status" value="1"/>
</dbReference>
<evidence type="ECO:0000256" key="3">
    <source>
        <dbReference type="ARBA" id="ARBA00023242"/>
    </source>
</evidence>
<sequence>MVHPKNPAPAWVNPNEVGRKFLKRKSSTLASRRQAEAVHKTPTKQASASRSPLKAAQSPVRSSPRKSFNPFKVPTPSKKRRLGTPSPRKSPRKAGLRSAEKIVDSPKSSRGRFLNFGANKPAPIDFSSLAAEFSLPTKESTARKFLDFSSLNTSSRDEPASSTAKKTYNDIPKDLRPGIRMRLSSFKPFPWTKKRNGASAATVLDVPVDDAIAGRRAVKGVDLEFDSATCLNNLSPMARLEAMGTYYIYPRLNELQLPSFPRLDAQSKMPLATKKPKGVSAQQLGQTGLDGFASQWSQVFHTLFYDWYRGDLRSFYLFAHNTTILFTKYVNLNNSSTYDPTAALNDESTLFGSGQKQHKVIMTPTTSGIRKILRDHAIVFELPLSGKSQRSEAKPNDTVDENTLTQMPEAADKTDDSFSSLKKADLKTPEKKFLAKTTDDLLESPTVNDDAIDNDEWLKEIGISPRSTLGFGRHATIADFSLHSEMSNLGSHHDSPATVQTSEAARSTAVITDGRSIRTLFNFLCTSKDFRATTGPLAGIPPTLVAADSFMNSSRVCLNKTTQTVKKPGESRLEYIIEFDGGPILPHMPAMLTSFIKSVPSLNVKDNKMKITVTGREPYLGFNESIDRDAFVNHSTFVYDPIELTYEV</sequence>
<evidence type="ECO:0000256" key="4">
    <source>
        <dbReference type="ARBA" id="ARBA00025806"/>
    </source>
</evidence>
<evidence type="ECO:0000256" key="1">
    <source>
        <dbReference type="ARBA" id="ARBA00004123"/>
    </source>
</evidence>
<dbReference type="AlphaFoldDB" id="A0A7E4W6U6"/>
<dbReference type="InterPro" id="IPR024861">
    <property type="entry name" value="Donson"/>
</dbReference>
<dbReference type="WBParaSite" id="Pan_g7771.t1">
    <property type="protein sequence ID" value="Pan_g7771.t1"/>
    <property type="gene ID" value="Pan_g7771"/>
</dbReference>
<dbReference type="Proteomes" id="UP000492821">
    <property type="component" value="Unassembled WGS sequence"/>
</dbReference>
<keyword evidence="6" id="KW-1185">Reference proteome</keyword>
<name>A0A7E4W6U6_PANRE</name>
<evidence type="ECO:0000313" key="6">
    <source>
        <dbReference type="Proteomes" id="UP000492821"/>
    </source>
</evidence>
<keyword evidence="3" id="KW-0539">Nucleus</keyword>
<dbReference type="GO" id="GO:0033260">
    <property type="term" value="P:nuclear DNA replication"/>
    <property type="evidence" value="ECO:0007669"/>
    <property type="project" value="TreeGrafter"/>
</dbReference>